<comment type="caution">
    <text evidence="4">The sequence shown here is derived from an EMBL/GenBank/DDBJ whole genome shotgun (WGS) entry which is preliminary data.</text>
</comment>
<sequence length="226" mass="26285">MKLYHESRLSVTIACFELLILKICLLTRFLYLKSAIFEDKVERTVYIDNLSPLAKESVVKAALDQFGNIIQVKIIRTYLELQSMGRAALVEMQNTDEAKTIISEICNSPFMISGMPRPVRARSPVAEMFDDRPRKPGRRIVCRWLESSDPDFEVAMKMKRIVRYHAKEANFLLKRQSEEEEQLAKEQSESLNTIYNKFELVQHVFNSGTAMRLAKHYKMHIADVHR</sequence>
<dbReference type="InterPro" id="IPR035979">
    <property type="entry name" value="RBD_domain_sf"/>
</dbReference>
<feature type="transmembrane region" description="Helical" evidence="2">
    <location>
        <begin position="9"/>
        <end position="31"/>
    </location>
</feature>
<evidence type="ECO:0000313" key="5">
    <source>
        <dbReference type="Proteomes" id="UP001291623"/>
    </source>
</evidence>
<name>A0AAE1VUS7_9SOLA</name>
<dbReference type="CDD" id="cd00590">
    <property type="entry name" value="RRM_SF"/>
    <property type="match status" value="1"/>
</dbReference>
<accession>A0AAE1VUS7</accession>
<evidence type="ECO:0000259" key="3">
    <source>
        <dbReference type="PROSITE" id="PS50102"/>
    </source>
</evidence>
<feature type="domain" description="RRM" evidence="3">
    <location>
        <begin position="43"/>
        <end position="126"/>
    </location>
</feature>
<evidence type="ECO:0000256" key="2">
    <source>
        <dbReference type="SAM" id="Phobius"/>
    </source>
</evidence>
<proteinExistence type="predicted"/>
<dbReference type="AlphaFoldDB" id="A0AAE1VUS7"/>
<dbReference type="InterPro" id="IPR000504">
    <property type="entry name" value="RRM_dom"/>
</dbReference>
<protein>
    <recommendedName>
        <fullName evidence="3">RRM domain-containing protein</fullName>
    </recommendedName>
</protein>
<dbReference type="GO" id="GO:0003723">
    <property type="term" value="F:RNA binding"/>
    <property type="evidence" value="ECO:0007669"/>
    <property type="project" value="UniProtKB-UniRule"/>
</dbReference>
<dbReference type="EMBL" id="JAVYJV010000004">
    <property type="protein sequence ID" value="KAK4373750.1"/>
    <property type="molecule type" value="Genomic_DNA"/>
</dbReference>
<dbReference type="Pfam" id="PF00076">
    <property type="entry name" value="RRM_1"/>
    <property type="match status" value="1"/>
</dbReference>
<dbReference type="SUPFAM" id="SSF54928">
    <property type="entry name" value="RNA-binding domain, RBD"/>
    <property type="match status" value="1"/>
</dbReference>
<reference evidence="4" key="1">
    <citation type="submission" date="2023-12" db="EMBL/GenBank/DDBJ databases">
        <title>Genome assembly of Anisodus tanguticus.</title>
        <authorList>
            <person name="Wang Y.-J."/>
        </authorList>
    </citation>
    <scope>NUCLEOTIDE SEQUENCE</scope>
    <source>
        <strain evidence="4">KB-2021</strain>
        <tissue evidence="4">Leaf</tissue>
    </source>
</reference>
<dbReference type="PANTHER" id="PTHR36309">
    <property type="entry name" value="RNA-BINDING (RRM/RBD/RNP MOTIFS) FAMILY PROTEIN"/>
    <property type="match status" value="1"/>
</dbReference>
<dbReference type="InterPro" id="IPR012677">
    <property type="entry name" value="Nucleotide-bd_a/b_plait_sf"/>
</dbReference>
<gene>
    <name evidence="4" type="ORF">RND71_009134</name>
</gene>
<evidence type="ECO:0000313" key="4">
    <source>
        <dbReference type="EMBL" id="KAK4373750.1"/>
    </source>
</evidence>
<dbReference type="PANTHER" id="PTHR36309:SF5">
    <property type="entry name" value="RNA-BINDING REGION RNP-1 (RNA RECOGNITION MOTIF)"/>
    <property type="match status" value="1"/>
</dbReference>
<keyword evidence="2" id="KW-0812">Transmembrane</keyword>
<keyword evidence="2" id="KW-1133">Transmembrane helix</keyword>
<dbReference type="Gene3D" id="3.30.70.330">
    <property type="match status" value="1"/>
</dbReference>
<keyword evidence="1" id="KW-0694">RNA-binding</keyword>
<dbReference type="PROSITE" id="PS50102">
    <property type="entry name" value="RRM"/>
    <property type="match status" value="1"/>
</dbReference>
<keyword evidence="2" id="KW-0472">Membrane</keyword>
<dbReference type="Proteomes" id="UP001291623">
    <property type="component" value="Unassembled WGS sequence"/>
</dbReference>
<organism evidence="4 5">
    <name type="scientific">Anisodus tanguticus</name>
    <dbReference type="NCBI Taxonomy" id="243964"/>
    <lineage>
        <taxon>Eukaryota</taxon>
        <taxon>Viridiplantae</taxon>
        <taxon>Streptophyta</taxon>
        <taxon>Embryophyta</taxon>
        <taxon>Tracheophyta</taxon>
        <taxon>Spermatophyta</taxon>
        <taxon>Magnoliopsida</taxon>
        <taxon>eudicotyledons</taxon>
        <taxon>Gunneridae</taxon>
        <taxon>Pentapetalae</taxon>
        <taxon>asterids</taxon>
        <taxon>lamiids</taxon>
        <taxon>Solanales</taxon>
        <taxon>Solanaceae</taxon>
        <taxon>Solanoideae</taxon>
        <taxon>Hyoscyameae</taxon>
        <taxon>Anisodus</taxon>
    </lineage>
</organism>
<evidence type="ECO:0000256" key="1">
    <source>
        <dbReference type="PROSITE-ProRule" id="PRU00176"/>
    </source>
</evidence>
<dbReference type="InterPro" id="IPR053316">
    <property type="entry name" value="Epigenetic_reg_gene_expr"/>
</dbReference>
<keyword evidence="5" id="KW-1185">Reference proteome</keyword>